<keyword evidence="1" id="KW-0175">Coiled coil</keyword>
<accession>A0A9P7KEX6</accession>
<dbReference type="OrthoDB" id="2162994at2759"/>
<feature type="coiled-coil region" evidence="1">
    <location>
        <begin position="122"/>
        <end position="149"/>
    </location>
</feature>
<keyword evidence="4" id="KW-1185">Reference proteome</keyword>
<feature type="compositionally biased region" description="Basic and acidic residues" evidence="2">
    <location>
        <begin position="82"/>
        <end position="91"/>
    </location>
</feature>
<evidence type="ECO:0000313" key="4">
    <source>
        <dbReference type="Proteomes" id="UP000717328"/>
    </source>
</evidence>
<feature type="region of interest" description="Disordered" evidence="2">
    <location>
        <begin position="322"/>
        <end position="387"/>
    </location>
</feature>
<dbReference type="AlphaFoldDB" id="A0A9P7KEX6"/>
<gene>
    <name evidence="3" type="ORF">H0H81_002771</name>
</gene>
<evidence type="ECO:0000256" key="2">
    <source>
        <dbReference type="SAM" id="MobiDB-lite"/>
    </source>
</evidence>
<reference evidence="3" key="2">
    <citation type="submission" date="2021-10" db="EMBL/GenBank/DDBJ databases">
        <title>Phylogenomics reveals ancestral predisposition of the termite-cultivated fungus Termitomyces towards a domesticated lifestyle.</title>
        <authorList>
            <person name="Auxier B."/>
            <person name="Grum-Grzhimaylo A."/>
            <person name="Cardenas M.E."/>
            <person name="Lodge J.D."/>
            <person name="Laessoe T."/>
            <person name="Pedersen O."/>
            <person name="Smith M.E."/>
            <person name="Kuyper T.W."/>
            <person name="Franco-Molano E.A."/>
            <person name="Baroni T.J."/>
            <person name="Aanen D.K."/>
        </authorList>
    </citation>
    <scope>NUCLEOTIDE SEQUENCE</scope>
    <source>
        <strain evidence="3">D49</strain>
    </source>
</reference>
<evidence type="ECO:0000256" key="1">
    <source>
        <dbReference type="SAM" id="Coils"/>
    </source>
</evidence>
<comment type="caution">
    <text evidence="3">The sequence shown here is derived from an EMBL/GenBank/DDBJ whole genome shotgun (WGS) entry which is preliminary data.</text>
</comment>
<proteinExistence type="predicted"/>
<reference evidence="3" key="1">
    <citation type="submission" date="2021-02" db="EMBL/GenBank/DDBJ databases">
        <authorList>
            <person name="Nieuwenhuis M."/>
            <person name="Van De Peppel L.J.J."/>
        </authorList>
    </citation>
    <scope>NUCLEOTIDE SEQUENCE</scope>
    <source>
        <strain evidence="3">D49</strain>
    </source>
</reference>
<feature type="region of interest" description="Disordered" evidence="2">
    <location>
        <begin position="186"/>
        <end position="237"/>
    </location>
</feature>
<evidence type="ECO:0000313" key="3">
    <source>
        <dbReference type="EMBL" id="KAG5649631.1"/>
    </source>
</evidence>
<feature type="region of interest" description="Disordered" evidence="2">
    <location>
        <begin position="82"/>
        <end position="111"/>
    </location>
</feature>
<protein>
    <submittedName>
        <fullName evidence="3">Uncharacterized protein</fullName>
    </submittedName>
</protein>
<feature type="region of interest" description="Disordered" evidence="2">
    <location>
        <begin position="249"/>
        <end position="293"/>
    </location>
</feature>
<feature type="compositionally biased region" description="Low complexity" evidence="2">
    <location>
        <begin position="275"/>
        <end position="293"/>
    </location>
</feature>
<name>A0A9P7KEX6_9AGAR</name>
<sequence length="454" mass="48984">MHPSPPHNHAPQAHCQHWPATPGTIAPTTDLTLKGKSGTLRLLAKTVYIPAALVQPKVNGQVDSRLQARKDLDSLCHELSSVRDRSEKAERLTSSLKVPAPNPANPNPTQTQPMHAEAVALITAAEERARAAEAACDDAETRRTQLIDAWGRLSQYLSQLDAAAVNARAGFTRVVNGSTPLTFAPIPTLGGRPTRGLAFATPFPSLPPHPSTTATRRPRTPSVDSHGMLPNKKSHGKYNLNAVYMETPRHHHHGHAQPQAAPRMILPPGEHPNKPSSLAHPHSRSSSRSPSLSLSVDEMLLATTTDGAQANGAANVNVNAAEAPQHHPQHIQQQQHRRPRSHQTHAQIHTPQPFELHDPHAVRRSYTANYPPHDAYRTSPKHSPPQMQQSLIVPLNLPPAGSVGPHAQPGQAREVQTHVFAPVITGAPVKKSKFLATRANAGANSNNANGAFFI</sequence>
<dbReference type="Proteomes" id="UP000717328">
    <property type="component" value="Unassembled WGS sequence"/>
</dbReference>
<organism evidence="3 4">
    <name type="scientific">Sphagnurus paluster</name>
    <dbReference type="NCBI Taxonomy" id="117069"/>
    <lineage>
        <taxon>Eukaryota</taxon>
        <taxon>Fungi</taxon>
        <taxon>Dikarya</taxon>
        <taxon>Basidiomycota</taxon>
        <taxon>Agaricomycotina</taxon>
        <taxon>Agaricomycetes</taxon>
        <taxon>Agaricomycetidae</taxon>
        <taxon>Agaricales</taxon>
        <taxon>Tricholomatineae</taxon>
        <taxon>Lyophyllaceae</taxon>
        <taxon>Sphagnurus</taxon>
    </lineage>
</organism>
<dbReference type="EMBL" id="JABCKI010000824">
    <property type="protein sequence ID" value="KAG5649631.1"/>
    <property type="molecule type" value="Genomic_DNA"/>
</dbReference>